<name>A0A6B3BQX7_9ACTN</name>
<evidence type="ECO:0000256" key="7">
    <source>
        <dbReference type="ARBA" id="ARBA00048696"/>
    </source>
</evidence>
<dbReference type="EC" id="2.7.7.108" evidence="5"/>
<evidence type="ECO:0000256" key="1">
    <source>
        <dbReference type="ARBA" id="ARBA00022679"/>
    </source>
</evidence>
<dbReference type="PROSITE" id="PS51459">
    <property type="entry name" value="FIDO"/>
    <property type="match status" value="1"/>
</dbReference>
<proteinExistence type="predicted"/>
<reference evidence="9" key="1">
    <citation type="submission" date="2020-01" db="EMBL/GenBank/DDBJ databases">
        <title>Insect and environment-associated Actinomycetes.</title>
        <authorList>
            <person name="Currrie C."/>
            <person name="Chevrette M."/>
            <person name="Carlson C."/>
            <person name="Stubbendieck R."/>
            <person name="Wendt-Pienkowski E."/>
        </authorList>
    </citation>
    <scope>NUCLEOTIDE SEQUENCE</scope>
    <source>
        <strain evidence="9">SID12501</strain>
    </source>
</reference>
<dbReference type="InterPro" id="IPR003812">
    <property type="entry name" value="Fido"/>
</dbReference>
<evidence type="ECO:0000256" key="4">
    <source>
        <dbReference type="ARBA" id="ARBA00022840"/>
    </source>
</evidence>
<comment type="caution">
    <text evidence="9">The sequence shown here is derived from an EMBL/GenBank/DDBJ whole genome shotgun (WGS) entry which is preliminary data.</text>
</comment>
<evidence type="ECO:0000259" key="8">
    <source>
        <dbReference type="PROSITE" id="PS51459"/>
    </source>
</evidence>
<dbReference type="GO" id="GO:0051302">
    <property type="term" value="P:regulation of cell division"/>
    <property type="evidence" value="ECO:0007669"/>
    <property type="project" value="TreeGrafter"/>
</dbReference>
<dbReference type="EMBL" id="JAAGLU010000009">
    <property type="protein sequence ID" value="NEC86712.1"/>
    <property type="molecule type" value="Genomic_DNA"/>
</dbReference>
<keyword evidence="1" id="KW-0808">Transferase</keyword>
<dbReference type="SUPFAM" id="SSF140931">
    <property type="entry name" value="Fic-like"/>
    <property type="match status" value="1"/>
</dbReference>
<dbReference type="PANTHER" id="PTHR39560">
    <property type="entry name" value="PROTEIN ADENYLYLTRANSFERASE FIC-RELATED"/>
    <property type="match status" value="1"/>
</dbReference>
<dbReference type="RefSeq" id="WP_164314165.1">
    <property type="nucleotide sequence ID" value="NZ_JAAGLU010000009.1"/>
</dbReference>
<evidence type="ECO:0000256" key="3">
    <source>
        <dbReference type="ARBA" id="ARBA00022741"/>
    </source>
</evidence>
<evidence type="ECO:0000256" key="6">
    <source>
        <dbReference type="ARBA" id="ARBA00047939"/>
    </source>
</evidence>
<gene>
    <name evidence="9" type="ORF">G3I71_12975</name>
</gene>
<evidence type="ECO:0000256" key="2">
    <source>
        <dbReference type="ARBA" id="ARBA00022695"/>
    </source>
</evidence>
<keyword evidence="3" id="KW-0547">Nucleotide-binding</keyword>
<organism evidence="9">
    <name type="scientific">Streptomyces sp. SID12501</name>
    <dbReference type="NCBI Taxonomy" id="2706042"/>
    <lineage>
        <taxon>Bacteria</taxon>
        <taxon>Bacillati</taxon>
        <taxon>Actinomycetota</taxon>
        <taxon>Actinomycetes</taxon>
        <taxon>Kitasatosporales</taxon>
        <taxon>Streptomycetaceae</taxon>
        <taxon>Streptomyces</taxon>
    </lineage>
</organism>
<dbReference type="Gene3D" id="1.10.3290.10">
    <property type="entry name" value="Fido-like domain"/>
    <property type="match status" value="1"/>
</dbReference>
<feature type="domain" description="Fido" evidence="8">
    <location>
        <begin position="48"/>
        <end position="190"/>
    </location>
</feature>
<dbReference type="GO" id="GO:0070733">
    <property type="term" value="F:AMPylase activity"/>
    <property type="evidence" value="ECO:0007669"/>
    <property type="project" value="UniProtKB-EC"/>
</dbReference>
<accession>A0A6B3BQX7</accession>
<dbReference type="Pfam" id="PF02661">
    <property type="entry name" value="Fic"/>
    <property type="match status" value="1"/>
</dbReference>
<dbReference type="PANTHER" id="PTHR39560:SF1">
    <property type="entry name" value="PROTEIN ADENYLYLTRANSFERASE FIC-RELATED"/>
    <property type="match status" value="1"/>
</dbReference>
<keyword evidence="2" id="KW-0548">Nucleotidyltransferase</keyword>
<evidence type="ECO:0000256" key="5">
    <source>
        <dbReference type="ARBA" id="ARBA00034531"/>
    </source>
</evidence>
<dbReference type="GO" id="GO:0005524">
    <property type="term" value="F:ATP binding"/>
    <property type="evidence" value="ECO:0007669"/>
    <property type="project" value="UniProtKB-KW"/>
</dbReference>
<evidence type="ECO:0000313" key="9">
    <source>
        <dbReference type="EMBL" id="NEC86712.1"/>
    </source>
</evidence>
<sequence length="190" mass="21107">MNDPYAMPNGVLRNKLGITDDQLLAAAEADITRARLVLLAERPLPGRYDLDHLQAFHATIFGDIYPWAGELRTVNIAKRTPFCPARNLVPYAGEVFGRLASSGHLRDLPRQEFVIRLAALYGDLNVLHPFREGNGRTQRAFLTQVSADAGYILNWSTLDPQLNEDASVKSFLGDNSLSERLLDELITFAG</sequence>
<dbReference type="AlphaFoldDB" id="A0A6B3BQX7"/>
<dbReference type="InterPro" id="IPR036597">
    <property type="entry name" value="Fido-like_dom_sf"/>
</dbReference>
<comment type="catalytic activity">
    <reaction evidence="6">
        <text>L-threonyl-[protein] + ATP = 3-O-(5'-adenylyl)-L-threonyl-[protein] + diphosphate</text>
        <dbReference type="Rhea" id="RHEA:54292"/>
        <dbReference type="Rhea" id="RHEA-COMP:11060"/>
        <dbReference type="Rhea" id="RHEA-COMP:13847"/>
        <dbReference type="ChEBI" id="CHEBI:30013"/>
        <dbReference type="ChEBI" id="CHEBI:30616"/>
        <dbReference type="ChEBI" id="CHEBI:33019"/>
        <dbReference type="ChEBI" id="CHEBI:138113"/>
        <dbReference type="EC" id="2.7.7.108"/>
    </reaction>
</comment>
<keyword evidence="4" id="KW-0067">ATP-binding</keyword>
<protein>
    <recommendedName>
        <fullName evidence="5">protein adenylyltransferase</fullName>
        <ecNumber evidence="5">2.7.7.108</ecNumber>
    </recommendedName>
</protein>
<comment type="catalytic activity">
    <reaction evidence="7">
        <text>L-tyrosyl-[protein] + ATP = O-(5'-adenylyl)-L-tyrosyl-[protein] + diphosphate</text>
        <dbReference type="Rhea" id="RHEA:54288"/>
        <dbReference type="Rhea" id="RHEA-COMP:10136"/>
        <dbReference type="Rhea" id="RHEA-COMP:13846"/>
        <dbReference type="ChEBI" id="CHEBI:30616"/>
        <dbReference type="ChEBI" id="CHEBI:33019"/>
        <dbReference type="ChEBI" id="CHEBI:46858"/>
        <dbReference type="ChEBI" id="CHEBI:83624"/>
        <dbReference type="EC" id="2.7.7.108"/>
    </reaction>
</comment>